<organism evidence="3 4">
    <name type="scientific">Salegentibacter mishustinae</name>
    <dbReference type="NCBI Taxonomy" id="270918"/>
    <lineage>
        <taxon>Bacteria</taxon>
        <taxon>Pseudomonadati</taxon>
        <taxon>Bacteroidota</taxon>
        <taxon>Flavobacteriia</taxon>
        <taxon>Flavobacteriales</taxon>
        <taxon>Flavobacteriaceae</taxon>
        <taxon>Salegentibacter</taxon>
    </lineage>
</organism>
<evidence type="ECO:0000313" key="4">
    <source>
        <dbReference type="Proteomes" id="UP000051643"/>
    </source>
</evidence>
<comment type="caution">
    <text evidence="3">The sequence shown here is derived from an EMBL/GenBank/DDBJ whole genome shotgun (WGS) entry which is preliminary data.</text>
</comment>
<evidence type="ECO:0008006" key="5">
    <source>
        <dbReference type="Google" id="ProtNLM"/>
    </source>
</evidence>
<feature type="region of interest" description="Disordered" evidence="1">
    <location>
        <begin position="50"/>
        <end position="91"/>
    </location>
</feature>
<feature type="compositionally biased region" description="Basic and acidic residues" evidence="1">
    <location>
        <begin position="59"/>
        <end position="71"/>
    </location>
</feature>
<proteinExistence type="predicted"/>
<evidence type="ECO:0000256" key="1">
    <source>
        <dbReference type="SAM" id="MobiDB-lite"/>
    </source>
</evidence>
<gene>
    <name evidence="3" type="ORF">APR42_05200</name>
</gene>
<evidence type="ECO:0000256" key="2">
    <source>
        <dbReference type="SAM" id="Phobius"/>
    </source>
</evidence>
<dbReference type="STRING" id="270918.APR42_05200"/>
<sequence length="91" mass="10689">MLEASFSDVLQTILIILLVYFAFKLLIKWFGPLILKYFLRKMGKRFEQQFRQQQGPASQKKEGKVSIDKKPKAGRKSNKNVGEYIDYEEID</sequence>
<dbReference type="EMBL" id="LKTP01000012">
    <property type="protein sequence ID" value="KRG29330.1"/>
    <property type="molecule type" value="Genomic_DNA"/>
</dbReference>
<keyword evidence="2" id="KW-1133">Transmembrane helix</keyword>
<evidence type="ECO:0000313" key="3">
    <source>
        <dbReference type="EMBL" id="KRG29330.1"/>
    </source>
</evidence>
<dbReference type="Proteomes" id="UP000051643">
    <property type="component" value="Unassembled WGS sequence"/>
</dbReference>
<keyword evidence="2" id="KW-0472">Membrane</keyword>
<name>A0A0Q9ZGT6_9FLAO</name>
<keyword evidence="4" id="KW-1185">Reference proteome</keyword>
<keyword evidence="2" id="KW-0812">Transmembrane</keyword>
<accession>A0A0Q9ZGT6</accession>
<reference evidence="3" key="1">
    <citation type="submission" date="2015-10" db="EMBL/GenBank/DDBJ databases">
        <title>Draft genome sequence of Salegentibacter mishustinae KCTC 12263.</title>
        <authorList>
            <person name="Lin W."/>
            <person name="Zheng Q."/>
        </authorList>
    </citation>
    <scope>NUCLEOTIDE SEQUENCE [LARGE SCALE GENOMIC DNA]</scope>
    <source>
        <strain evidence="3">KCTC 12263</strain>
    </source>
</reference>
<dbReference type="OrthoDB" id="1123055at2"/>
<dbReference type="AlphaFoldDB" id="A0A0Q9ZGT6"/>
<protein>
    <recommendedName>
        <fullName evidence="5">DUF4834 domain-containing protein</fullName>
    </recommendedName>
</protein>
<feature type="transmembrane region" description="Helical" evidence="2">
    <location>
        <begin position="12"/>
        <end position="35"/>
    </location>
</feature>